<feature type="domain" description="Protein export membrane protein SecD/SecF C-terminal" evidence="11">
    <location>
        <begin position="345"/>
        <end position="504"/>
    </location>
</feature>
<dbReference type="InterPro" id="IPR048631">
    <property type="entry name" value="SecD_1st"/>
</dbReference>
<feature type="transmembrane region" description="Helical" evidence="10">
    <location>
        <begin position="416"/>
        <end position="438"/>
    </location>
</feature>
<gene>
    <name evidence="10 14" type="primary">secD</name>
    <name evidence="14" type="ORF">H8D96_09545</name>
</gene>
<sequence length="525" mass="58054">MKNISWRLVAVVVIIVAAIIYVLPTIKPTLWPHKKINLGLDLQGGMHLVLEVDTEKAVESTVERISQELRSLMKKERIRHSGIKRIEGSRIVVRLQDQKNVDDFEKLLDKEFEGLRILSKLTEDEIFTVIMDLPAKESDQIKKLATEQALETIRNRIDQFGVSEPDIRLQGENRILIQLPGIRDTQRAKELIGRTALLEFKLLDETHDLNAALQGNVPPGSEILYATKKETETNRETKIPYLVKKQTQLTGAHLTDARVQIDSQYNEPYVSITFDKKGGRDFARITEENVKKRLAIVLDKNVYSAPVIQEKITGGQARITGSFSTDEAHDLAIILRAGALPAPVNILEERTVGPSLGSDSIRKGLFSMCVGGILVIMFMVIYYKGSGLIADFALILNILLIAGGLAALQATLTLPGIAGIILTIGMAVDANVLIFERIREEMSLGKTPRAAVDAGYDRATLTILDANVTTLIAALVLFQFGTGPVKGFAVTLSLGVISSLFTALILSRLIFDYFLIIRKTKHLSI</sequence>
<evidence type="ECO:0000259" key="11">
    <source>
        <dbReference type="Pfam" id="PF02355"/>
    </source>
</evidence>
<evidence type="ECO:0000256" key="4">
    <source>
        <dbReference type="ARBA" id="ARBA00022519"/>
    </source>
</evidence>
<evidence type="ECO:0000259" key="12">
    <source>
        <dbReference type="Pfam" id="PF21760"/>
    </source>
</evidence>
<dbReference type="FunFam" id="1.20.1640.10:FF:000004">
    <property type="entry name" value="Protein translocase subunit SecD"/>
    <property type="match status" value="1"/>
</dbReference>
<evidence type="ECO:0000256" key="2">
    <source>
        <dbReference type="ARBA" id="ARBA00022448"/>
    </source>
</evidence>
<feature type="transmembrane region" description="Helical" evidence="10">
    <location>
        <begin position="459"/>
        <end position="481"/>
    </location>
</feature>
<keyword evidence="3 10" id="KW-1003">Cell membrane</keyword>
<keyword evidence="5 10" id="KW-0812">Transmembrane</keyword>
<dbReference type="HAMAP" id="MF_01463_B">
    <property type="entry name" value="SecD_B"/>
    <property type="match status" value="1"/>
</dbReference>
<protein>
    <recommendedName>
        <fullName evidence="10">Protein translocase subunit SecD</fullName>
    </recommendedName>
</protein>
<evidence type="ECO:0000256" key="5">
    <source>
        <dbReference type="ARBA" id="ARBA00022692"/>
    </source>
</evidence>
<comment type="function">
    <text evidence="10">Part of the Sec protein translocase complex. Interacts with the SecYEG preprotein conducting channel. SecDF uses the proton motive force (PMF) to complete protein translocation after the ATP-dependent function of SecA.</text>
</comment>
<dbReference type="Gene3D" id="1.20.1640.10">
    <property type="entry name" value="Multidrug efflux transporter AcrB transmembrane domain"/>
    <property type="match status" value="1"/>
</dbReference>
<organism evidence="14 15">
    <name type="scientific">Candidatus Desulfatibia vada</name>
    <dbReference type="NCBI Taxonomy" id="2841696"/>
    <lineage>
        <taxon>Bacteria</taxon>
        <taxon>Pseudomonadati</taxon>
        <taxon>Thermodesulfobacteriota</taxon>
        <taxon>Desulfobacteria</taxon>
        <taxon>Desulfobacterales</taxon>
        <taxon>Desulfobacterales incertae sedis</taxon>
        <taxon>Candidatus Desulfatibia</taxon>
    </lineage>
</organism>
<dbReference type="InterPro" id="IPR048634">
    <property type="entry name" value="SecD_SecF_C"/>
</dbReference>
<dbReference type="PANTHER" id="PTHR30081:SF1">
    <property type="entry name" value="PROTEIN TRANSLOCASE SUBUNIT SECD"/>
    <property type="match status" value="1"/>
</dbReference>
<keyword evidence="6 10" id="KW-0653">Protein transport</keyword>
<dbReference type="Pfam" id="PF07549">
    <property type="entry name" value="Sec_GG"/>
    <property type="match status" value="1"/>
</dbReference>
<evidence type="ECO:0000256" key="6">
    <source>
        <dbReference type="ARBA" id="ARBA00022927"/>
    </source>
</evidence>
<dbReference type="PRINTS" id="PR00702">
    <property type="entry name" value="ACRIFLAVINRP"/>
</dbReference>
<accession>A0A8J6P0S0</accession>
<comment type="subunit">
    <text evidence="10">Forms a complex with SecF. Part of the essential Sec protein translocation apparatus which comprises SecA, SecYEG and auxiliary proteins SecDF. Other proteins may also be involved.</text>
</comment>
<evidence type="ECO:0000256" key="9">
    <source>
        <dbReference type="ARBA" id="ARBA00023136"/>
    </source>
</evidence>
<dbReference type="EMBL" id="JACNIG010000208">
    <property type="protein sequence ID" value="MBC8432153.1"/>
    <property type="molecule type" value="Genomic_DNA"/>
</dbReference>
<dbReference type="Pfam" id="PF22599">
    <property type="entry name" value="SecDF_P1_head"/>
    <property type="match status" value="1"/>
</dbReference>
<feature type="transmembrane region" description="Helical" evidence="10">
    <location>
        <begin position="487"/>
        <end position="511"/>
    </location>
</feature>
<dbReference type="InterPro" id="IPR001036">
    <property type="entry name" value="Acrflvin-R"/>
</dbReference>
<evidence type="ECO:0000256" key="8">
    <source>
        <dbReference type="ARBA" id="ARBA00023010"/>
    </source>
</evidence>
<dbReference type="GO" id="GO:0005886">
    <property type="term" value="C:plasma membrane"/>
    <property type="evidence" value="ECO:0007669"/>
    <property type="project" value="UniProtKB-SubCell"/>
</dbReference>
<dbReference type="Proteomes" id="UP000605201">
    <property type="component" value="Unassembled WGS sequence"/>
</dbReference>
<dbReference type="PANTHER" id="PTHR30081">
    <property type="entry name" value="PROTEIN-EXPORT MEMBRANE PROTEIN SEC"/>
    <property type="match status" value="1"/>
</dbReference>
<feature type="transmembrane region" description="Helical" evidence="10">
    <location>
        <begin position="390"/>
        <end position="410"/>
    </location>
</feature>
<comment type="subcellular location">
    <subcellularLocation>
        <location evidence="1 10">Cell membrane</location>
        <topology evidence="1 10">Multi-pass membrane protein</topology>
    </subcellularLocation>
</comment>
<dbReference type="Gene3D" id="3.30.1360.200">
    <property type="match status" value="1"/>
</dbReference>
<feature type="domain" description="SecDF P1 head subdomain" evidence="13">
    <location>
        <begin position="235"/>
        <end position="342"/>
    </location>
</feature>
<keyword evidence="8 10" id="KW-0811">Translocation</keyword>
<dbReference type="GO" id="GO:0015450">
    <property type="term" value="F:protein-transporting ATPase activity"/>
    <property type="evidence" value="ECO:0007669"/>
    <property type="project" value="InterPro"/>
</dbReference>
<dbReference type="InterPro" id="IPR022646">
    <property type="entry name" value="SecD/SecF_CS"/>
</dbReference>
<keyword evidence="4" id="KW-0997">Cell inner membrane</keyword>
<evidence type="ECO:0000256" key="7">
    <source>
        <dbReference type="ARBA" id="ARBA00022989"/>
    </source>
</evidence>
<dbReference type="SUPFAM" id="SSF82866">
    <property type="entry name" value="Multidrug efflux transporter AcrB transmembrane domain"/>
    <property type="match status" value="1"/>
</dbReference>
<feature type="transmembrane region" description="Helical" evidence="10">
    <location>
        <begin position="364"/>
        <end position="383"/>
    </location>
</feature>
<proteinExistence type="inferred from homology"/>
<dbReference type="GO" id="GO:0043952">
    <property type="term" value="P:protein transport by the Sec complex"/>
    <property type="evidence" value="ECO:0007669"/>
    <property type="project" value="UniProtKB-UniRule"/>
</dbReference>
<comment type="caution">
    <text evidence="10">Lacks conserved residue(s) required for the propagation of feature annotation.</text>
</comment>
<evidence type="ECO:0000256" key="10">
    <source>
        <dbReference type="HAMAP-Rule" id="MF_01463"/>
    </source>
</evidence>
<keyword evidence="7 10" id="KW-1133">Transmembrane helix</keyword>
<evidence type="ECO:0000313" key="15">
    <source>
        <dbReference type="Proteomes" id="UP000605201"/>
    </source>
</evidence>
<dbReference type="InterPro" id="IPR005791">
    <property type="entry name" value="SecD"/>
</dbReference>
<dbReference type="InterPro" id="IPR022813">
    <property type="entry name" value="SecD/SecF_arch_bac"/>
</dbReference>
<dbReference type="Gene3D" id="3.30.70.3400">
    <property type="match status" value="2"/>
</dbReference>
<dbReference type="NCBIfam" id="TIGR01129">
    <property type="entry name" value="secD"/>
    <property type="match status" value="1"/>
</dbReference>
<evidence type="ECO:0000256" key="3">
    <source>
        <dbReference type="ARBA" id="ARBA00022475"/>
    </source>
</evidence>
<dbReference type="FunFam" id="3.30.1360.200:FF:000002">
    <property type="entry name" value="Preprotein translocase subunit SecD"/>
    <property type="match status" value="1"/>
</dbReference>
<keyword evidence="9 10" id="KW-0472">Membrane</keyword>
<dbReference type="Pfam" id="PF21760">
    <property type="entry name" value="SecD_1st"/>
    <property type="match status" value="1"/>
</dbReference>
<dbReference type="NCBIfam" id="TIGR00916">
    <property type="entry name" value="2A0604s01"/>
    <property type="match status" value="1"/>
</dbReference>
<name>A0A8J6P0S0_9BACT</name>
<dbReference type="GO" id="GO:0006605">
    <property type="term" value="P:protein targeting"/>
    <property type="evidence" value="ECO:0007669"/>
    <property type="project" value="UniProtKB-UniRule"/>
</dbReference>
<dbReference type="AlphaFoldDB" id="A0A8J6P0S0"/>
<dbReference type="InterPro" id="IPR054384">
    <property type="entry name" value="SecDF_P1_head"/>
</dbReference>
<keyword evidence="2 10" id="KW-0813">Transport</keyword>
<dbReference type="GO" id="GO:0065002">
    <property type="term" value="P:intracellular protein transmembrane transport"/>
    <property type="evidence" value="ECO:0007669"/>
    <property type="project" value="UniProtKB-UniRule"/>
</dbReference>
<dbReference type="Pfam" id="PF02355">
    <property type="entry name" value="SecD_SecF_C"/>
    <property type="match status" value="1"/>
</dbReference>
<reference evidence="14 15" key="1">
    <citation type="submission" date="2020-08" db="EMBL/GenBank/DDBJ databases">
        <title>Bridging the membrane lipid divide: bacteria of the FCB group superphylum have the potential to synthesize archaeal ether lipids.</title>
        <authorList>
            <person name="Villanueva L."/>
            <person name="Von Meijenfeldt F.A.B."/>
            <person name="Westbye A.B."/>
            <person name="Yadav S."/>
            <person name="Hopmans E.C."/>
            <person name="Dutilh B.E."/>
            <person name="Sinninghe Damste J.S."/>
        </authorList>
    </citation>
    <scope>NUCLEOTIDE SEQUENCE [LARGE SCALE GENOMIC DNA]</scope>
    <source>
        <strain evidence="14">NIOZ-UU17</strain>
    </source>
</reference>
<evidence type="ECO:0000313" key="14">
    <source>
        <dbReference type="EMBL" id="MBC8432153.1"/>
    </source>
</evidence>
<dbReference type="InterPro" id="IPR055344">
    <property type="entry name" value="SecD_SecF_C_bact"/>
</dbReference>
<comment type="similarity">
    <text evidence="10">Belongs to the SecD/SecF family. SecD subfamily.</text>
</comment>
<evidence type="ECO:0000256" key="1">
    <source>
        <dbReference type="ARBA" id="ARBA00004651"/>
    </source>
</evidence>
<comment type="caution">
    <text evidence="14">The sequence shown here is derived from an EMBL/GenBank/DDBJ whole genome shotgun (WGS) entry which is preliminary data.</text>
</comment>
<feature type="domain" description="Protein translocase subunit SecDF P1" evidence="12">
    <location>
        <begin position="147"/>
        <end position="204"/>
    </location>
</feature>
<evidence type="ECO:0000259" key="13">
    <source>
        <dbReference type="Pfam" id="PF22599"/>
    </source>
</evidence>